<dbReference type="InterPro" id="IPR045249">
    <property type="entry name" value="HARBI1-like"/>
</dbReference>
<evidence type="ECO:0000256" key="11">
    <source>
        <dbReference type="ARBA" id="ARBA00030126"/>
    </source>
</evidence>
<comment type="function">
    <text evidence="12">Transposase-derived protein that may have nuclease activity. Does not have transposase activity.</text>
</comment>
<evidence type="ECO:0000313" key="14">
    <source>
        <dbReference type="Proteomes" id="UP001152795"/>
    </source>
</evidence>
<evidence type="ECO:0000256" key="8">
    <source>
        <dbReference type="ARBA" id="ARBA00022723"/>
    </source>
</evidence>
<dbReference type="EMBL" id="CACRXK020004867">
    <property type="protein sequence ID" value="CAB4004317.1"/>
    <property type="molecule type" value="Genomic_DNA"/>
</dbReference>
<protein>
    <recommendedName>
        <fullName evidence="5">Putative nuclease HARBI1</fullName>
    </recommendedName>
    <alternativeName>
        <fullName evidence="11">Harbinger transposase-derived nuclease</fullName>
    </alternativeName>
</protein>
<organism evidence="13 14">
    <name type="scientific">Paramuricea clavata</name>
    <name type="common">Red gorgonian</name>
    <name type="synonym">Violescent sea-whip</name>
    <dbReference type="NCBI Taxonomy" id="317549"/>
    <lineage>
        <taxon>Eukaryota</taxon>
        <taxon>Metazoa</taxon>
        <taxon>Cnidaria</taxon>
        <taxon>Anthozoa</taxon>
        <taxon>Octocorallia</taxon>
        <taxon>Malacalcyonacea</taxon>
        <taxon>Plexauridae</taxon>
        <taxon>Paramuricea</taxon>
    </lineage>
</organism>
<dbReference type="PRINTS" id="PR02086">
    <property type="entry name" value="PUTNUCHARBI1"/>
</dbReference>
<dbReference type="InterPro" id="IPR026103">
    <property type="entry name" value="HARBI1_animal"/>
</dbReference>
<evidence type="ECO:0000256" key="9">
    <source>
        <dbReference type="ARBA" id="ARBA00022801"/>
    </source>
</evidence>
<dbReference type="PANTHER" id="PTHR22930">
    <property type="match status" value="1"/>
</dbReference>
<evidence type="ECO:0000256" key="2">
    <source>
        <dbReference type="ARBA" id="ARBA00004123"/>
    </source>
</evidence>
<comment type="subcellular location">
    <subcellularLocation>
        <location evidence="3">Cytoplasm</location>
    </subcellularLocation>
    <subcellularLocation>
        <location evidence="2">Nucleus</location>
    </subcellularLocation>
</comment>
<dbReference type="GO" id="GO:0005737">
    <property type="term" value="C:cytoplasm"/>
    <property type="evidence" value="ECO:0007669"/>
    <property type="project" value="UniProtKB-SubCell"/>
</dbReference>
<dbReference type="OrthoDB" id="5978645at2759"/>
<evidence type="ECO:0000256" key="1">
    <source>
        <dbReference type="ARBA" id="ARBA00001968"/>
    </source>
</evidence>
<dbReference type="AlphaFoldDB" id="A0A7D9EB89"/>
<dbReference type="GO" id="GO:0005634">
    <property type="term" value="C:nucleus"/>
    <property type="evidence" value="ECO:0007669"/>
    <property type="project" value="UniProtKB-SubCell"/>
</dbReference>
<dbReference type="Pfam" id="PF13359">
    <property type="entry name" value="DDE_Tnp_4"/>
    <property type="match status" value="1"/>
</dbReference>
<evidence type="ECO:0000256" key="4">
    <source>
        <dbReference type="ARBA" id="ARBA00006958"/>
    </source>
</evidence>
<keyword evidence="9" id="KW-0378">Hydrolase</keyword>
<reference evidence="13" key="1">
    <citation type="submission" date="2020-04" db="EMBL/GenBank/DDBJ databases">
        <authorList>
            <person name="Alioto T."/>
            <person name="Alioto T."/>
            <person name="Gomez Garrido J."/>
        </authorList>
    </citation>
    <scope>NUCLEOTIDE SEQUENCE</scope>
    <source>
        <strain evidence="13">A484AB</strain>
    </source>
</reference>
<evidence type="ECO:0000256" key="5">
    <source>
        <dbReference type="ARBA" id="ARBA00015519"/>
    </source>
</evidence>
<evidence type="ECO:0000256" key="10">
    <source>
        <dbReference type="ARBA" id="ARBA00023242"/>
    </source>
</evidence>
<proteinExistence type="inferred from homology"/>
<keyword evidence="7" id="KW-0540">Nuclease</keyword>
<evidence type="ECO:0000313" key="13">
    <source>
        <dbReference type="EMBL" id="CAB4004317.1"/>
    </source>
</evidence>
<keyword evidence="14" id="KW-1185">Reference proteome</keyword>
<dbReference type="GO" id="GO:0016787">
    <property type="term" value="F:hydrolase activity"/>
    <property type="evidence" value="ECO:0007669"/>
    <property type="project" value="UniProtKB-KW"/>
</dbReference>
<evidence type="ECO:0000256" key="3">
    <source>
        <dbReference type="ARBA" id="ARBA00004496"/>
    </source>
</evidence>
<gene>
    <name evidence="13" type="ORF">PACLA_8A052449</name>
</gene>
<sequence>NEYDDELWYVNFRVTRQTFDFVLNTVKDDLIHENTVMREAISAKRRLAITLYFVSSTAEYKTIGNLFGVSRSFVFMCIREVCSVITKGLSKFIKFPRGQQLWQVIDDYESRWGFPMCAGAIDGTHIPIIAPTESRTEYVNRKGFHSIIMQAVVDSNYLFRDVVVGWPGSVHDVRVFSNSAIFRKGNEGKLFPSNFSREINGEDISPVILTDPAYPLLSWLMKGFYAKGDLSRKERLFNYRLSRARMTVENTFGRWKGRFIRFGKRVDMEVQNVVTVVLASCILHNICELGGTKRSYRCVGVMHLAQHWQFQLTTTWKIYKKVKKRMDWTFERYLLITLRKNTDYRD</sequence>
<evidence type="ECO:0000256" key="6">
    <source>
        <dbReference type="ARBA" id="ARBA00022490"/>
    </source>
</evidence>
<keyword evidence="8" id="KW-0479">Metal-binding</keyword>
<evidence type="ECO:0000256" key="7">
    <source>
        <dbReference type="ARBA" id="ARBA00022722"/>
    </source>
</evidence>
<dbReference type="GO" id="GO:0004518">
    <property type="term" value="F:nuclease activity"/>
    <property type="evidence" value="ECO:0007669"/>
    <property type="project" value="UniProtKB-KW"/>
</dbReference>
<dbReference type="Proteomes" id="UP001152795">
    <property type="component" value="Unassembled WGS sequence"/>
</dbReference>
<accession>A0A7D9EB89</accession>
<feature type="non-terminal residue" evidence="13">
    <location>
        <position position="1"/>
    </location>
</feature>
<dbReference type="GO" id="GO:0046872">
    <property type="term" value="F:metal ion binding"/>
    <property type="evidence" value="ECO:0007669"/>
    <property type="project" value="UniProtKB-KW"/>
</dbReference>
<dbReference type="InterPro" id="IPR027806">
    <property type="entry name" value="HARBI1_dom"/>
</dbReference>
<comment type="similarity">
    <text evidence="4">Belongs to the HARBI1 family.</text>
</comment>
<keyword evidence="6" id="KW-0963">Cytoplasm</keyword>
<evidence type="ECO:0000256" key="12">
    <source>
        <dbReference type="ARBA" id="ARBA00045850"/>
    </source>
</evidence>
<comment type="caution">
    <text evidence="13">The sequence shown here is derived from an EMBL/GenBank/DDBJ whole genome shotgun (WGS) entry which is preliminary data.</text>
</comment>
<name>A0A7D9EB89_PARCT</name>
<keyword evidence="10" id="KW-0539">Nucleus</keyword>
<comment type="cofactor">
    <cofactor evidence="1">
        <name>a divalent metal cation</name>
        <dbReference type="ChEBI" id="CHEBI:60240"/>
    </cofactor>
</comment>
<dbReference type="PANTHER" id="PTHR22930:SF85">
    <property type="entry name" value="GH03217P-RELATED"/>
    <property type="match status" value="1"/>
</dbReference>